<keyword evidence="3" id="KW-1185">Reference proteome</keyword>
<organism evidence="2 3">
    <name type="scientific">Sporothrix eucalyptigena</name>
    <dbReference type="NCBI Taxonomy" id="1812306"/>
    <lineage>
        <taxon>Eukaryota</taxon>
        <taxon>Fungi</taxon>
        <taxon>Dikarya</taxon>
        <taxon>Ascomycota</taxon>
        <taxon>Pezizomycotina</taxon>
        <taxon>Sordariomycetes</taxon>
        <taxon>Sordariomycetidae</taxon>
        <taxon>Ophiostomatales</taxon>
        <taxon>Ophiostomataceae</taxon>
        <taxon>Sporothrix</taxon>
    </lineage>
</organism>
<name>A0ABP0B8G3_9PEZI</name>
<feature type="region of interest" description="Disordered" evidence="1">
    <location>
        <begin position="163"/>
        <end position="194"/>
    </location>
</feature>
<evidence type="ECO:0008006" key="4">
    <source>
        <dbReference type="Google" id="ProtNLM"/>
    </source>
</evidence>
<feature type="region of interest" description="Disordered" evidence="1">
    <location>
        <begin position="127"/>
        <end position="149"/>
    </location>
</feature>
<feature type="compositionally biased region" description="Basic and acidic residues" evidence="1">
    <location>
        <begin position="177"/>
        <end position="194"/>
    </location>
</feature>
<evidence type="ECO:0000313" key="3">
    <source>
        <dbReference type="Proteomes" id="UP001642482"/>
    </source>
</evidence>
<dbReference type="PANTHER" id="PTHR35392:SF3">
    <property type="entry name" value="ZN(2)-C6 FUNGAL-TYPE DOMAIN-CONTAINING PROTEIN"/>
    <property type="match status" value="1"/>
</dbReference>
<evidence type="ECO:0000313" key="2">
    <source>
        <dbReference type="EMBL" id="CAK7215898.1"/>
    </source>
</evidence>
<reference evidence="2 3" key="1">
    <citation type="submission" date="2024-01" db="EMBL/GenBank/DDBJ databases">
        <authorList>
            <person name="Allen C."/>
            <person name="Tagirdzhanova G."/>
        </authorList>
    </citation>
    <scope>NUCLEOTIDE SEQUENCE [LARGE SCALE GENOMIC DNA]</scope>
</reference>
<dbReference type="EMBL" id="CAWUHD010000018">
    <property type="protein sequence ID" value="CAK7215898.1"/>
    <property type="molecule type" value="Genomic_DNA"/>
</dbReference>
<dbReference type="Proteomes" id="UP001642482">
    <property type="component" value="Unassembled WGS sequence"/>
</dbReference>
<protein>
    <recommendedName>
        <fullName evidence="4">Zn(2)-C6 fungal-type domain-containing protein</fullName>
    </recommendedName>
</protein>
<comment type="caution">
    <text evidence="2">The sequence shown here is derived from an EMBL/GenBank/DDBJ whole genome shotgun (WGS) entry which is preliminary data.</text>
</comment>
<proteinExistence type="predicted"/>
<evidence type="ECO:0000256" key="1">
    <source>
        <dbReference type="SAM" id="MobiDB-lite"/>
    </source>
</evidence>
<dbReference type="InterPro" id="IPR052973">
    <property type="entry name" value="Fungal_sec-metab_reg_TF"/>
</dbReference>
<gene>
    <name evidence="2" type="ORF">SEUCBS140593_002686</name>
</gene>
<sequence>MYYPNEQAPPPNNFPKTEVSDVQMMSSVPAATLPVSNSAPLPTSQLQDCVSEVPISTAYSQSLMPVEPTGQLAMSPPILLSASVPFDTTAMLSTAQTTAANVGPLPVGPPMTATSVAFTPAVAPQYASPAPNTTMEPQHHPHSDASAHGQMPVVPYEASFDVSVQPLPRPPAARRGPFKDQNDRQKTAQTRKDGSCIRCRMQRIRCNAKDPDNPKVLDDVGHWASSEVRIVRITEGYTNEFVELRVRRFIPQDGDSLDRSWVTPNGQSRSVRIPPYAVIEPESIAPQYSSYIKKGLIACCTNVLSDQKDTLLWPTYWIAVNMSRGPNRLTEPEHSLLSNTLDLWMTVRLTTRSFEIVGNETLDMPVDILDETSPSHGKIPIPPVMGAQLDSVLIHQIQHNLKHKVLDGLGKMVTENKTRTWFTTYLVTFILLHNAALVIKHDASYAKKHGMKRRFAREDKVQQYYTGAITLLAYFHYCNKGVFPFTESARDQDLRNLANLDGESMQFVQYTRKYAIANKSKWQAMLDANNYEDDFYFISQLFEVNWQPRSMVI</sequence>
<accession>A0ABP0B8G3</accession>
<dbReference type="PANTHER" id="PTHR35392">
    <property type="entry name" value="ZN(II)2CYS6 TRANSCRIPTION FACTOR (EUROFUNG)-RELATED-RELATED"/>
    <property type="match status" value="1"/>
</dbReference>